<dbReference type="InterPro" id="IPR044925">
    <property type="entry name" value="His-Me_finger_sf"/>
</dbReference>
<dbReference type="EMBL" id="LAZR01017955">
    <property type="protein sequence ID" value="KKL98303.1"/>
    <property type="molecule type" value="Genomic_DNA"/>
</dbReference>
<proteinExistence type="predicted"/>
<dbReference type="Gene3D" id="3.90.75.20">
    <property type="match status" value="1"/>
</dbReference>
<protein>
    <recommendedName>
        <fullName evidence="1">HNH nuclease domain-containing protein</fullName>
    </recommendedName>
</protein>
<name>A0A0F9GHT2_9ZZZZ</name>
<reference evidence="2" key="1">
    <citation type="journal article" date="2015" name="Nature">
        <title>Complex archaea that bridge the gap between prokaryotes and eukaryotes.</title>
        <authorList>
            <person name="Spang A."/>
            <person name="Saw J.H."/>
            <person name="Jorgensen S.L."/>
            <person name="Zaremba-Niedzwiedzka K."/>
            <person name="Martijn J."/>
            <person name="Lind A.E."/>
            <person name="van Eijk R."/>
            <person name="Schleper C."/>
            <person name="Guy L."/>
            <person name="Ettema T.J."/>
        </authorList>
    </citation>
    <scope>NUCLEOTIDE SEQUENCE</scope>
</reference>
<comment type="caution">
    <text evidence="2">The sequence shown here is derived from an EMBL/GenBank/DDBJ whole genome shotgun (WGS) entry which is preliminary data.</text>
</comment>
<evidence type="ECO:0000313" key="2">
    <source>
        <dbReference type="EMBL" id="KKL98303.1"/>
    </source>
</evidence>
<evidence type="ECO:0000259" key="1">
    <source>
        <dbReference type="Pfam" id="PF13392"/>
    </source>
</evidence>
<dbReference type="AlphaFoldDB" id="A0A0F9GHT2"/>
<sequence>MSSTFNSPKYFYMIEGRAISKEEAIEIRDTWRLTSSLRKGESERRYHYWNYVNGKTTNYLRSRIVWASEHGQIPPFHVIHHKDFDTTNDVIANLECLPSRDHLRLHHIVNTRARIESGNAHLNVFRYIMFYDFIDEHGLDYVGGGIQQIQTLITAQPKHETFEAWVE</sequence>
<organism evidence="2">
    <name type="scientific">marine sediment metagenome</name>
    <dbReference type="NCBI Taxonomy" id="412755"/>
    <lineage>
        <taxon>unclassified sequences</taxon>
        <taxon>metagenomes</taxon>
        <taxon>ecological metagenomes</taxon>
    </lineage>
</organism>
<dbReference type="InterPro" id="IPR003615">
    <property type="entry name" value="HNH_nuc"/>
</dbReference>
<feature type="domain" description="HNH nuclease" evidence="1">
    <location>
        <begin position="60"/>
        <end position="104"/>
    </location>
</feature>
<accession>A0A0F9GHT2</accession>
<gene>
    <name evidence="2" type="ORF">LCGC14_1825740</name>
</gene>
<dbReference type="Pfam" id="PF13392">
    <property type="entry name" value="HNH_3"/>
    <property type="match status" value="1"/>
</dbReference>
<dbReference type="SUPFAM" id="SSF54060">
    <property type="entry name" value="His-Me finger endonucleases"/>
    <property type="match status" value="1"/>
</dbReference>